<dbReference type="STRING" id="258594.RPA1090"/>
<accession>Q6NAU0</accession>
<gene>
    <name evidence="6" type="ordered locus">RPA1090</name>
</gene>
<evidence type="ECO:0000259" key="5">
    <source>
        <dbReference type="PROSITE" id="PS51063"/>
    </source>
</evidence>
<keyword evidence="3" id="KW-0804">Transcription</keyword>
<dbReference type="Pfam" id="PF13545">
    <property type="entry name" value="HTH_Crp_2"/>
    <property type="match status" value="1"/>
</dbReference>
<sequence>MAMLPAVDWLRGFPVLGELPEMERSALAGAAMAMSLPAGASVFAPDQPCGMFILVCRGTVRVFQLDPAGNEIVLYRLGPGSICILTTLALLASDSYSAFAVTESPVEAVGLPAATFHDLIGRSAQFRSFVFNAQAARMADLMAVIQNVAFASIETRLASRLLALAADGREVSITHAQLAAEIGSAREVVSRHLKTFERRGWVSLGRGRVELRNAAPLRAAAQAAR</sequence>
<dbReference type="HOGENOM" id="CLU_075053_7_1_5"/>
<dbReference type="SMART" id="SM00419">
    <property type="entry name" value="HTH_CRP"/>
    <property type="match status" value="1"/>
</dbReference>
<dbReference type="SUPFAM" id="SSF51206">
    <property type="entry name" value="cAMP-binding domain-like"/>
    <property type="match status" value="1"/>
</dbReference>
<dbReference type="InterPro" id="IPR000595">
    <property type="entry name" value="cNMP-bd_dom"/>
</dbReference>
<feature type="domain" description="HTH crp-type" evidence="5">
    <location>
        <begin position="151"/>
        <end position="215"/>
    </location>
</feature>
<evidence type="ECO:0000313" key="6">
    <source>
        <dbReference type="EMBL" id="CAE26533.1"/>
    </source>
</evidence>
<dbReference type="GO" id="GO:0003700">
    <property type="term" value="F:DNA-binding transcription factor activity"/>
    <property type="evidence" value="ECO:0007669"/>
    <property type="project" value="TreeGrafter"/>
</dbReference>
<name>Q6NAU0_RHOPA</name>
<reference evidence="6" key="1">
    <citation type="journal article" date="2004" name="Nat. Biotechnol.">
        <title>Complete genome sequence of the metabolically versatile photosynthetic bacterium Rhodopseudomonas palustris.</title>
        <authorList>
            <person name="Larimer F.W."/>
            <person name="Chain P."/>
            <person name="Hauser L."/>
            <person name="Lamerdin J."/>
            <person name="Malfatti S."/>
            <person name="Do L."/>
            <person name="Land M.L."/>
            <person name="Pelletier D.A."/>
            <person name="Beatty J.T."/>
            <person name="Lang A.S."/>
            <person name="Tabita F.R."/>
            <person name="Gibson J.L."/>
            <person name="Hanson T.E."/>
            <person name="Bobst C."/>
            <person name="Torres J.L."/>
            <person name="Peres C."/>
            <person name="Harrison F.H."/>
            <person name="Gibson J."/>
            <person name="Harwood C.S."/>
        </authorList>
    </citation>
    <scope>NUCLEOTIDE SEQUENCE [LARGE SCALE GENOMIC DNA]</scope>
    <source>
        <strain evidence="6">CGA009</strain>
    </source>
</reference>
<evidence type="ECO:0000259" key="4">
    <source>
        <dbReference type="PROSITE" id="PS50042"/>
    </source>
</evidence>
<organism evidence="6">
    <name type="scientific">Rhodopseudomonas palustris (strain ATCC BAA-98 / CGA009)</name>
    <dbReference type="NCBI Taxonomy" id="258594"/>
    <lineage>
        <taxon>Bacteria</taxon>
        <taxon>Pseudomonadati</taxon>
        <taxon>Pseudomonadota</taxon>
        <taxon>Alphaproteobacteria</taxon>
        <taxon>Hyphomicrobiales</taxon>
        <taxon>Nitrobacteraceae</taxon>
        <taxon>Rhodopseudomonas</taxon>
    </lineage>
</organism>
<dbReference type="InterPro" id="IPR036390">
    <property type="entry name" value="WH_DNA-bd_sf"/>
</dbReference>
<dbReference type="PROSITE" id="PS51063">
    <property type="entry name" value="HTH_CRP_2"/>
    <property type="match status" value="1"/>
</dbReference>
<evidence type="ECO:0000256" key="1">
    <source>
        <dbReference type="ARBA" id="ARBA00023015"/>
    </source>
</evidence>
<dbReference type="CDD" id="cd00038">
    <property type="entry name" value="CAP_ED"/>
    <property type="match status" value="1"/>
</dbReference>
<dbReference type="PANTHER" id="PTHR24567:SF74">
    <property type="entry name" value="HTH-TYPE TRANSCRIPTIONAL REGULATOR ARCR"/>
    <property type="match status" value="1"/>
</dbReference>
<dbReference type="Gene3D" id="2.60.120.10">
    <property type="entry name" value="Jelly Rolls"/>
    <property type="match status" value="1"/>
</dbReference>
<dbReference type="InterPro" id="IPR036388">
    <property type="entry name" value="WH-like_DNA-bd_sf"/>
</dbReference>
<dbReference type="InterPro" id="IPR012318">
    <property type="entry name" value="HTH_CRP"/>
</dbReference>
<dbReference type="Gene3D" id="1.10.10.10">
    <property type="entry name" value="Winged helix-like DNA-binding domain superfamily/Winged helix DNA-binding domain"/>
    <property type="match status" value="1"/>
</dbReference>
<dbReference type="AlphaFoldDB" id="Q6NAU0"/>
<dbReference type="GO" id="GO:0003677">
    <property type="term" value="F:DNA binding"/>
    <property type="evidence" value="ECO:0007669"/>
    <property type="project" value="UniProtKB-KW"/>
</dbReference>
<dbReference type="PROSITE" id="PS50042">
    <property type="entry name" value="CNMP_BINDING_3"/>
    <property type="match status" value="1"/>
</dbReference>
<dbReference type="InterPro" id="IPR018490">
    <property type="entry name" value="cNMP-bd_dom_sf"/>
</dbReference>
<keyword evidence="1" id="KW-0805">Transcription regulation</keyword>
<keyword evidence="2" id="KW-0238">DNA-binding</keyword>
<dbReference type="InterPro" id="IPR050397">
    <property type="entry name" value="Env_Response_Regulators"/>
</dbReference>
<dbReference type="PANTHER" id="PTHR24567">
    <property type="entry name" value="CRP FAMILY TRANSCRIPTIONAL REGULATORY PROTEIN"/>
    <property type="match status" value="1"/>
</dbReference>
<dbReference type="PhylomeDB" id="Q6NAU0"/>
<dbReference type="Pfam" id="PF00027">
    <property type="entry name" value="cNMP_binding"/>
    <property type="match status" value="1"/>
</dbReference>
<feature type="domain" description="Cyclic nucleotide-binding" evidence="4">
    <location>
        <begin position="15"/>
        <end position="137"/>
    </location>
</feature>
<dbReference type="SUPFAM" id="SSF46785">
    <property type="entry name" value="Winged helix' DNA-binding domain"/>
    <property type="match status" value="1"/>
</dbReference>
<dbReference type="InterPro" id="IPR014710">
    <property type="entry name" value="RmlC-like_jellyroll"/>
</dbReference>
<evidence type="ECO:0000256" key="2">
    <source>
        <dbReference type="ARBA" id="ARBA00023125"/>
    </source>
</evidence>
<dbReference type="GO" id="GO:0005829">
    <property type="term" value="C:cytosol"/>
    <property type="evidence" value="ECO:0007669"/>
    <property type="project" value="TreeGrafter"/>
</dbReference>
<dbReference type="SMART" id="SM00100">
    <property type="entry name" value="cNMP"/>
    <property type="match status" value="1"/>
</dbReference>
<evidence type="ECO:0000256" key="3">
    <source>
        <dbReference type="ARBA" id="ARBA00023163"/>
    </source>
</evidence>
<dbReference type="EMBL" id="BX572596">
    <property type="protein sequence ID" value="CAE26533.1"/>
    <property type="molecule type" value="Genomic_DNA"/>
</dbReference>
<proteinExistence type="predicted"/>
<dbReference type="eggNOG" id="COG0664">
    <property type="taxonomic scope" value="Bacteria"/>
</dbReference>
<protein>
    <submittedName>
        <fullName evidence="6">Transcriptional regulatorn, Crp/Fnr family</fullName>
    </submittedName>
</protein>